<dbReference type="InterPro" id="IPR015955">
    <property type="entry name" value="Lactate_DH/Glyco_Ohase_4_C"/>
</dbReference>
<feature type="domain" description="Glycosyl hydrolase family 4 C-terminal" evidence="8">
    <location>
        <begin position="194"/>
        <end position="406"/>
    </location>
</feature>
<evidence type="ECO:0000256" key="1">
    <source>
        <dbReference type="ARBA" id="ARBA00010141"/>
    </source>
</evidence>
<dbReference type="Pfam" id="PF11975">
    <property type="entry name" value="Glyco_hydro_4C"/>
    <property type="match status" value="1"/>
</dbReference>
<dbReference type="PANTHER" id="PTHR32092">
    <property type="entry name" value="6-PHOSPHO-BETA-GLUCOSIDASE-RELATED"/>
    <property type="match status" value="1"/>
</dbReference>
<gene>
    <name evidence="9" type="ORF">OG469_13760</name>
</gene>
<dbReference type="Pfam" id="PF02056">
    <property type="entry name" value="Glyco_hydro_4"/>
    <property type="match status" value="1"/>
</dbReference>
<evidence type="ECO:0000256" key="2">
    <source>
        <dbReference type="ARBA" id="ARBA00022723"/>
    </source>
</evidence>
<dbReference type="Gene3D" id="3.90.110.10">
    <property type="entry name" value="Lactate dehydrogenase/glycoside hydrolase, family 4, C-terminal"/>
    <property type="match status" value="1"/>
</dbReference>
<evidence type="ECO:0000313" key="9">
    <source>
        <dbReference type="EMBL" id="WUS56488.1"/>
    </source>
</evidence>
<reference evidence="9 10" key="1">
    <citation type="submission" date="2022-10" db="EMBL/GenBank/DDBJ databases">
        <title>The complete genomes of actinobacterial strains from the NBC collection.</title>
        <authorList>
            <person name="Joergensen T.S."/>
            <person name="Alvarez Arevalo M."/>
            <person name="Sterndorff E.B."/>
            <person name="Faurdal D."/>
            <person name="Vuksanovic O."/>
            <person name="Mourched A.-S."/>
            <person name="Charusanti P."/>
            <person name="Shaw S."/>
            <person name="Blin K."/>
            <person name="Weber T."/>
        </authorList>
    </citation>
    <scope>NUCLEOTIDE SEQUENCE [LARGE SCALE GENOMIC DNA]</scope>
    <source>
        <strain evidence="9 10">NBC_01247</strain>
    </source>
</reference>
<dbReference type="SUPFAM" id="SSF56327">
    <property type="entry name" value="LDH C-terminal domain-like"/>
    <property type="match status" value="1"/>
</dbReference>
<dbReference type="PRINTS" id="PR00732">
    <property type="entry name" value="GLHYDRLASE4"/>
</dbReference>
<dbReference type="EMBL" id="CP108482">
    <property type="protein sequence ID" value="WUS56488.1"/>
    <property type="molecule type" value="Genomic_DNA"/>
</dbReference>
<keyword evidence="5" id="KW-0464">Manganese</keyword>
<keyword evidence="4 7" id="KW-0520">NAD</keyword>
<comment type="cofactor">
    <cofactor evidence="7">
        <name>NAD(+)</name>
        <dbReference type="ChEBI" id="CHEBI:57540"/>
    </cofactor>
    <text evidence="7">Binds 1 NAD(+) per subunit.</text>
</comment>
<evidence type="ECO:0000256" key="5">
    <source>
        <dbReference type="ARBA" id="ARBA00023211"/>
    </source>
</evidence>
<evidence type="ECO:0000256" key="4">
    <source>
        <dbReference type="ARBA" id="ARBA00023027"/>
    </source>
</evidence>
<protein>
    <submittedName>
        <fullName evidence="9">6-phospho-beta-glucosidase</fullName>
    </submittedName>
</protein>
<dbReference type="InterPro" id="IPR022616">
    <property type="entry name" value="Glyco_hydro_4_C"/>
</dbReference>
<dbReference type="Gene3D" id="3.40.50.720">
    <property type="entry name" value="NAD(P)-binding Rossmann-like Domain"/>
    <property type="match status" value="1"/>
</dbReference>
<organism evidence="9 10">
    <name type="scientific">Kitasatospora herbaricolor</name>
    <dbReference type="NCBI Taxonomy" id="68217"/>
    <lineage>
        <taxon>Bacteria</taxon>
        <taxon>Bacillati</taxon>
        <taxon>Actinomycetota</taxon>
        <taxon>Actinomycetes</taxon>
        <taxon>Kitasatosporales</taxon>
        <taxon>Streptomycetaceae</taxon>
        <taxon>Kitasatospora</taxon>
    </lineage>
</organism>
<keyword evidence="6 7" id="KW-0326">Glycosidase</keyword>
<dbReference type="SUPFAM" id="SSF51735">
    <property type="entry name" value="NAD(P)-binding Rossmann-fold domains"/>
    <property type="match status" value="1"/>
</dbReference>
<accession>A0ABZ1W6R3</accession>
<evidence type="ECO:0000256" key="7">
    <source>
        <dbReference type="RuleBase" id="RU361152"/>
    </source>
</evidence>
<evidence type="ECO:0000313" key="10">
    <source>
        <dbReference type="Proteomes" id="UP001432014"/>
    </source>
</evidence>
<dbReference type="InterPro" id="IPR036291">
    <property type="entry name" value="NAD(P)-bd_dom_sf"/>
</dbReference>
<name>A0ABZ1W6R3_9ACTN</name>
<dbReference type="PANTHER" id="PTHR32092:SF5">
    <property type="entry name" value="6-PHOSPHO-BETA-GLUCOSIDASE"/>
    <property type="match status" value="1"/>
</dbReference>
<keyword evidence="10" id="KW-1185">Reference proteome</keyword>
<proteinExistence type="inferred from homology"/>
<keyword evidence="2" id="KW-0479">Metal-binding</keyword>
<keyword evidence="3 7" id="KW-0378">Hydrolase</keyword>
<evidence type="ECO:0000256" key="6">
    <source>
        <dbReference type="ARBA" id="ARBA00023295"/>
    </source>
</evidence>
<sequence length="430" mass="45984">MSPTLKLAIVGGGSTYTPELIDGFARLRDTLPIGELVLIDPAADRLELVGGLARRIFAKQGHPGTISTTTDVAAGVQGADAVLLQLRVGGQAARDRDETWPLECGCVGQETTGAGGLAKALRTVPVVLDIAEQVRRANPDAWIVDFTNPVGIVTRALQGAGHKAVGLCNVAIGFQRRFAKHLGVDHELIRLDHVGLNHLTWERGVTLLDAPGSATGREVLPELLAGFGQEISEDLHLPLPVIRRLGVVPSYYLRYFYQHDVVVEELKAKGSRASEVAAIERQLLDMYADPALDTKPELLAQRGGAFYSEAAVQLIASLLGTDGRTTVQVVNARNDGVLPFLPDDAVIEVPAEVDAAGVRPLPQRPVEPLYAGLIAGVTAYEQLALEAALKGGRDRVFDALLAHPLVGQLELADKLTDSLLANNREHLSWA</sequence>
<comment type="similarity">
    <text evidence="1 7">Belongs to the glycosyl hydrolase 4 family.</text>
</comment>
<dbReference type="InterPro" id="IPR001088">
    <property type="entry name" value="Glyco_hydro_4"/>
</dbReference>
<evidence type="ECO:0000256" key="3">
    <source>
        <dbReference type="ARBA" id="ARBA00022801"/>
    </source>
</evidence>
<dbReference type="RefSeq" id="WP_329498697.1">
    <property type="nucleotide sequence ID" value="NZ_CP108460.1"/>
</dbReference>
<dbReference type="Proteomes" id="UP001432014">
    <property type="component" value="Chromosome"/>
</dbReference>
<dbReference type="CDD" id="cd05296">
    <property type="entry name" value="GH4_P_beta_glucosidase"/>
    <property type="match status" value="1"/>
</dbReference>
<evidence type="ECO:0000259" key="8">
    <source>
        <dbReference type="Pfam" id="PF11975"/>
    </source>
</evidence>